<keyword evidence="3" id="KW-1185">Reference proteome</keyword>
<dbReference type="Gene3D" id="3.30.559.10">
    <property type="entry name" value="Chloramphenicol acetyltransferase-like domain"/>
    <property type="match status" value="2"/>
</dbReference>
<reference evidence="2 3" key="1">
    <citation type="journal article" date="2021" name="Commun. Biol.">
        <title>The genome of Shorea leprosula (Dipterocarpaceae) highlights the ecological relevance of drought in aseasonal tropical rainforests.</title>
        <authorList>
            <person name="Ng K.K.S."/>
            <person name="Kobayashi M.J."/>
            <person name="Fawcett J.A."/>
            <person name="Hatakeyama M."/>
            <person name="Paape T."/>
            <person name="Ng C.H."/>
            <person name="Ang C.C."/>
            <person name="Tnah L.H."/>
            <person name="Lee C.T."/>
            <person name="Nishiyama T."/>
            <person name="Sese J."/>
            <person name="O'Brien M.J."/>
            <person name="Copetti D."/>
            <person name="Mohd Noor M.I."/>
            <person name="Ong R.C."/>
            <person name="Putra M."/>
            <person name="Sireger I.Z."/>
            <person name="Indrioko S."/>
            <person name="Kosugi Y."/>
            <person name="Izuno A."/>
            <person name="Isagi Y."/>
            <person name="Lee S.L."/>
            <person name="Shimizu K.K."/>
        </authorList>
    </citation>
    <scope>NUCLEOTIDE SEQUENCE [LARGE SCALE GENOMIC DNA]</scope>
    <source>
        <strain evidence="2">214</strain>
    </source>
</reference>
<comment type="similarity">
    <text evidence="1">Belongs to the plant acyltransferase family.</text>
</comment>
<accession>A0AAV5JYJ7</accession>
<dbReference type="PANTHER" id="PTHR31147:SF25">
    <property type="entry name" value="HXXXD-TYPE ACYL-TRANSFERASE FAMILY PROTEIN"/>
    <property type="match status" value="1"/>
</dbReference>
<name>A0AAV5JYJ7_9ROSI</name>
<organism evidence="2 3">
    <name type="scientific">Rubroshorea leprosula</name>
    <dbReference type="NCBI Taxonomy" id="152421"/>
    <lineage>
        <taxon>Eukaryota</taxon>
        <taxon>Viridiplantae</taxon>
        <taxon>Streptophyta</taxon>
        <taxon>Embryophyta</taxon>
        <taxon>Tracheophyta</taxon>
        <taxon>Spermatophyta</taxon>
        <taxon>Magnoliopsida</taxon>
        <taxon>eudicotyledons</taxon>
        <taxon>Gunneridae</taxon>
        <taxon>Pentapetalae</taxon>
        <taxon>rosids</taxon>
        <taxon>malvids</taxon>
        <taxon>Malvales</taxon>
        <taxon>Dipterocarpaceae</taxon>
        <taxon>Rubroshorea</taxon>
    </lineage>
</organism>
<dbReference type="InterPro" id="IPR050898">
    <property type="entry name" value="Plant_acyltransferase"/>
</dbReference>
<comment type="caution">
    <text evidence="2">The sequence shown here is derived from an EMBL/GenBank/DDBJ whole genome shotgun (WGS) entry which is preliminary data.</text>
</comment>
<dbReference type="EMBL" id="BPVZ01000046">
    <property type="protein sequence ID" value="GKV16667.1"/>
    <property type="molecule type" value="Genomic_DNA"/>
</dbReference>
<proteinExistence type="inferred from homology"/>
<gene>
    <name evidence="2" type="ORF">SLEP1_g27280</name>
</gene>
<dbReference type="Proteomes" id="UP001054252">
    <property type="component" value="Unassembled WGS sequence"/>
</dbReference>
<sequence>MATLSNTPFSIDRKIVQLVKPSKPTPSEVLSLSSIDNDTILENLWQSIYVYKANDNVSAAHKGQADPASILAEALSKVLVYYFPLAGKLRRHSDGKLRLKCNADDGVPFVVATANCQLSSVNYLDKINTENGRHFVCDFPSDSDHGYHPLALQVTKFSCGGFTIGMSLSHSVCDGFGAAQFFRALVELASGESEPSVKPVWERERLVGNPTQEPFDVPVDKNSLATSPYLPTSDVVHEYFDVSAKSIAKLKMSLMEEANQGHDTIERMTTFEILGAYVWRSRFRALKMDSNGNCCLHVAVGLRNLMEPPLPEGYYGNAFISANVVLPARDLEKGSLTKVVKFIKQNKNLALSNDYIRTFLGDMEKFPELNAKMKTGASMELTDWRHLGLLEGIDFGWKPVNLLPVPISNVPLFKELCMLMPPPKLSDTAMKSGDVRVFVSLPRAAMPKFKEEMDALMYGVDAAST</sequence>
<dbReference type="AlphaFoldDB" id="A0AAV5JYJ7"/>
<evidence type="ECO:0000313" key="3">
    <source>
        <dbReference type="Proteomes" id="UP001054252"/>
    </source>
</evidence>
<evidence type="ECO:0000313" key="2">
    <source>
        <dbReference type="EMBL" id="GKV16667.1"/>
    </source>
</evidence>
<protein>
    <submittedName>
        <fullName evidence="2">Uncharacterized protein</fullName>
    </submittedName>
</protein>
<dbReference type="PANTHER" id="PTHR31147">
    <property type="entry name" value="ACYL TRANSFERASE 4"/>
    <property type="match status" value="1"/>
</dbReference>
<dbReference type="Pfam" id="PF02458">
    <property type="entry name" value="Transferase"/>
    <property type="match status" value="1"/>
</dbReference>
<dbReference type="InterPro" id="IPR023213">
    <property type="entry name" value="CAT-like_dom_sf"/>
</dbReference>
<evidence type="ECO:0000256" key="1">
    <source>
        <dbReference type="ARBA" id="ARBA00009861"/>
    </source>
</evidence>